<protein>
    <submittedName>
        <fullName evidence="7">TM2 domain protein</fullName>
    </submittedName>
</protein>
<dbReference type="EMBL" id="FWDO01000005">
    <property type="protein sequence ID" value="SLM19519.1"/>
    <property type="molecule type" value="Genomic_DNA"/>
</dbReference>
<evidence type="ECO:0000256" key="2">
    <source>
        <dbReference type="ARBA" id="ARBA00022692"/>
    </source>
</evidence>
<keyword evidence="3 5" id="KW-1133">Transmembrane helix</keyword>
<proteinExistence type="predicted"/>
<sequence>MVKSRESGPIILMAEQSVRYSLSTAYLLWFISGFGALGFHRFYLGKTGTGVLWLLTGGLGGVGSIYDLVTMPGQVREANIGYAVREALGSGSDAGFVPRVRREDSPERIILRLAKGNNGMVTTGEVAIEANISIDEAQRQLDSLAKKGIAQVRIRSSGVLVYFFPEFSKENTDFVD</sequence>
<dbReference type="PANTHER" id="PTHR21016">
    <property type="entry name" value="BETA-AMYLOID BINDING PROTEIN-RELATED"/>
    <property type="match status" value="1"/>
</dbReference>
<reference evidence="7" key="1">
    <citation type="submission" date="2017-02" db="EMBL/GenBank/DDBJ databases">
        <authorList>
            <person name="Regsiter A."/>
            <person name="William W."/>
        </authorList>
    </citation>
    <scope>NUCLEOTIDE SEQUENCE</scope>
    <source>
        <strain evidence="7">BdmA 4</strain>
    </source>
</reference>
<dbReference type="InterPro" id="IPR050932">
    <property type="entry name" value="TM2D1-3-like"/>
</dbReference>
<keyword evidence="4 5" id="KW-0472">Membrane</keyword>
<evidence type="ECO:0000259" key="6">
    <source>
        <dbReference type="Pfam" id="PF05154"/>
    </source>
</evidence>
<evidence type="ECO:0000256" key="1">
    <source>
        <dbReference type="ARBA" id="ARBA00004141"/>
    </source>
</evidence>
<accession>A0A3P3XTV3</accession>
<evidence type="ECO:0000256" key="4">
    <source>
        <dbReference type="ARBA" id="ARBA00023136"/>
    </source>
</evidence>
<feature type="transmembrane region" description="Helical" evidence="5">
    <location>
        <begin position="20"/>
        <end position="39"/>
    </location>
</feature>
<evidence type="ECO:0000256" key="3">
    <source>
        <dbReference type="ARBA" id="ARBA00022989"/>
    </source>
</evidence>
<feature type="domain" description="TM2" evidence="6">
    <location>
        <begin position="20"/>
        <end position="69"/>
    </location>
</feature>
<dbReference type="AlphaFoldDB" id="A0A3P3XTV3"/>
<feature type="transmembrane region" description="Helical" evidence="5">
    <location>
        <begin position="51"/>
        <end position="69"/>
    </location>
</feature>
<dbReference type="InterPro" id="IPR007829">
    <property type="entry name" value="TM2"/>
</dbReference>
<evidence type="ECO:0000313" key="7">
    <source>
        <dbReference type="EMBL" id="SLM19519.1"/>
    </source>
</evidence>
<gene>
    <name evidence="7" type="ORF">SPIRO4BDMA_51034</name>
</gene>
<dbReference type="InterPro" id="IPR036388">
    <property type="entry name" value="WH-like_DNA-bd_sf"/>
</dbReference>
<dbReference type="PANTHER" id="PTHR21016:SF25">
    <property type="entry name" value="TM2 DOMAIN-CONTAINING PROTEIN DDB_G0277895-RELATED"/>
    <property type="match status" value="1"/>
</dbReference>
<comment type="subcellular location">
    <subcellularLocation>
        <location evidence="1">Membrane</location>
        <topology evidence="1">Multi-pass membrane protein</topology>
    </subcellularLocation>
</comment>
<name>A0A3P3XTV3_9SPIR</name>
<dbReference type="Gene3D" id="1.10.10.10">
    <property type="entry name" value="Winged helix-like DNA-binding domain superfamily/Winged helix DNA-binding domain"/>
    <property type="match status" value="1"/>
</dbReference>
<dbReference type="Pfam" id="PF05154">
    <property type="entry name" value="TM2"/>
    <property type="match status" value="1"/>
</dbReference>
<keyword evidence="2 5" id="KW-0812">Transmembrane</keyword>
<evidence type="ECO:0000256" key="5">
    <source>
        <dbReference type="SAM" id="Phobius"/>
    </source>
</evidence>
<dbReference type="GO" id="GO:0016020">
    <property type="term" value="C:membrane"/>
    <property type="evidence" value="ECO:0007669"/>
    <property type="project" value="UniProtKB-SubCell"/>
</dbReference>
<organism evidence="7">
    <name type="scientific">uncultured spirochete</name>
    <dbReference type="NCBI Taxonomy" id="156406"/>
    <lineage>
        <taxon>Bacteria</taxon>
        <taxon>Pseudomonadati</taxon>
        <taxon>Spirochaetota</taxon>
        <taxon>Spirochaetia</taxon>
        <taxon>Spirochaetales</taxon>
        <taxon>environmental samples</taxon>
    </lineage>
</organism>